<keyword evidence="2" id="KW-1185">Reference proteome</keyword>
<protein>
    <submittedName>
        <fullName evidence="1">Uncharacterized protein</fullName>
    </submittedName>
</protein>
<sequence length="216" mass="24231">MVSNVHEMPLIAIVYHDGVRKPSDIASVIKDKPDVDVDTDRVHSVSAKPAHQSSPIACPIGADTHDVYRRHSAPSPRTATESTSMEVRLCAMEEKLSIMNSRISSMDSRLSSMKSKLDCSFKLFSSAYNTTEMIDHASNHLVPPVSISSSPIVESEHSLKIFTQMFDRKLAGGRRKRRHIETVDQLIRQCTDKYLEVFDELILLFDNRLSVNVTGF</sequence>
<dbReference type="AlphaFoldDB" id="A0A8K0HQE8"/>
<evidence type="ECO:0000313" key="2">
    <source>
        <dbReference type="Proteomes" id="UP000796880"/>
    </source>
</evidence>
<accession>A0A8K0HQE8</accession>
<comment type="caution">
    <text evidence="1">The sequence shown here is derived from an EMBL/GenBank/DDBJ whole genome shotgun (WGS) entry which is preliminary data.</text>
</comment>
<organism evidence="1 2">
    <name type="scientific">Rhamnella rubrinervis</name>
    <dbReference type="NCBI Taxonomy" id="2594499"/>
    <lineage>
        <taxon>Eukaryota</taxon>
        <taxon>Viridiplantae</taxon>
        <taxon>Streptophyta</taxon>
        <taxon>Embryophyta</taxon>
        <taxon>Tracheophyta</taxon>
        <taxon>Spermatophyta</taxon>
        <taxon>Magnoliopsida</taxon>
        <taxon>eudicotyledons</taxon>
        <taxon>Gunneridae</taxon>
        <taxon>Pentapetalae</taxon>
        <taxon>rosids</taxon>
        <taxon>fabids</taxon>
        <taxon>Rosales</taxon>
        <taxon>Rhamnaceae</taxon>
        <taxon>rhamnoid group</taxon>
        <taxon>Rhamneae</taxon>
        <taxon>Rhamnella</taxon>
    </lineage>
</organism>
<dbReference type="Proteomes" id="UP000796880">
    <property type="component" value="Unassembled WGS sequence"/>
</dbReference>
<evidence type="ECO:0000313" key="1">
    <source>
        <dbReference type="EMBL" id="KAF3455820.1"/>
    </source>
</evidence>
<gene>
    <name evidence="1" type="ORF">FNV43_RR00462</name>
</gene>
<reference evidence="1" key="1">
    <citation type="submission" date="2020-03" db="EMBL/GenBank/DDBJ databases">
        <title>A high-quality chromosome-level genome assembly of a woody plant with both climbing and erect habits, Rhamnella rubrinervis.</title>
        <authorList>
            <person name="Lu Z."/>
            <person name="Yang Y."/>
            <person name="Zhu X."/>
            <person name="Sun Y."/>
        </authorList>
    </citation>
    <scope>NUCLEOTIDE SEQUENCE</scope>
    <source>
        <strain evidence="1">BYM</strain>
        <tissue evidence="1">Leaf</tissue>
    </source>
</reference>
<proteinExistence type="predicted"/>
<dbReference type="EMBL" id="VOIH02000001">
    <property type="protein sequence ID" value="KAF3455820.1"/>
    <property type="molecule type" value="Genomic_DNA"/>
</dbReference>
<name>A0A8K0HQE8_9ROSA</name>